<reference evidence="2" key="1">
    <citation type="journal article" date="2023" name="Plant J.">
        <title>The genome of the king protea, Protea cynaroides.</title>
        <authorList>
            <person name="Chang J."/>
            <person name="Duong T.A."/>
            <person name="Schoeman C."/>
            <person name="Ma X."/>
            <person name="Roodt D."/>
            <person name="Barker N."/>
            <person name="Li Z."/>
            <person name="Van de Peer Y."/>
            <person name="Mizrachi E."/>
        </authorList>
    </citation>
    <scope>NUCLEOTIDE SEQUENCE</scope>
    <source>
        <tissue evidence="2">Young leaves</tissue>
    </source>
</reference>
<organism evidence="2 3">
    <name type="scientific">Protea cynaroides</name>
    <dbReference type="NCBI Taxonomy" id="273540"/>
    <lineage>
        <taxon>Eukaryota</taxon>
        <taxon>Viridiplantae</taxon>
        <taxon>Streptophyta</taxon>
        <taxon>Embryophyta</taxon>
        <taxon>Tracheophyta</taxon>
        <taxon>Spermatophyta</taxon>
        <taxon>Magnoliopsida</taxon>
        <taxon>Proteales</taxon>
        <taxon>Proteaceae</taxon>
        <taxon>Protea</taxon>
    </lineage>
</organism>
<evidence type="ECO:0000313" key="2">
    <source>
        <dbReference type="EMBL" id="KAJ4977934.1"/>
    </source>
</evidence>
<feature type="coiled-coil region" evidence="1">
    <location>
        <begin position="187"/>
        <end position="241"/>
    </location>
</feature>
<keyword evidence="3" id="KW-1185">Reference proteome</keyword>
<feature type="coiled-coil region" evidence="1">
    <location>
        <begin position="11"/>
        <end position="62"/>
    </location>
</feature>
<gene>
    <name evidence="2" type="ORF">NE237_008714</name>
</gene>
<comment type="caution">
    <text evidence="2">The sequence shown here is derived from an EMBL/GenBank/DDBJ whole genome shotgun (WGS) entry which is preliminary data.</text>
</comment>
<sequence length="276" mass="31880">MRERESTITGRRKVFKEREKVAKEKERANKKDKMIDEVEKELERLKEEKSSLQIKLKESKHSILIKINDAVIEEYRDSDELYNYIYDSEQFEPLRNDLGFVASKQALYSDGKEKIQPSNIDGAEAETSAQVKEKSLALDERWESFKRTMILEESSNTREIHFFSAEICKLATVAEFKESNPNISHAMATLIADIEILQLQNEELRKRNDPSPSLKSLSLQLSNMEIENVALKGELKRLNVRYDLQAKTIKDLISEHDAVIVQSVELREGLKSQTST</sequence>
<dbReference type="EMBL" id="JAMYWD010000002">
    <property type="protein sequence ID" value="KAJ4977934.1"/>
    <property type="molecule type" value="Genomic_DNA"/>
</dbReference>
<dbReference type="Proteomes" id="UP001141806">
    <property type="component" value="Unassembled WGS sequence"/>
</dbReference>
<evidence type="ECO:0000256" key="1">
    <source>
        <dbReference type="SAM" id="Coils"/>
    </source>
</evidence>
<accession>A0A9Q0KXA0</accession>
<proteinExistence type="predicted"/>
<protein>
    <submittedName>
        <fullName evidence="2">Uncharacterized protein</fullName>
    </submittedName>
</protein>
<dbReference type="AlphaFoldDB" id="A0A9Q0KXA0"/>
<name>A0A9Q0KXA0_9MAGN</name>
<evidence type="ECO:0000313" key="3">
    <source>
        <dbReference type="Proteomes" id="UP001141806"/>
    </source>
</evidence>
<keyword evidence="1" id="KW-0175">Coiled coil</keyword>